<dbReference type="Pfam" id="PF05717">
    <property type="entry name" value="TnpB_IS66"/>
    <property type="match status" value="1"/>
</dbReference>
<sequence>MIPIPSGVRVWIATGHTDMRRGMQGLALTVQESLKRDPHAGDLYIFRGRRGDLAKILWHDGIGLSLYAKRLDRGKFIWPSASSGAVSISAAQMAYMLEGIDWRNPQLTWRPQSAG</sequence>
<comment type="caution">
    <text evidence="1">The sequence shown here is derived from an EMBL/GenBank/DDBJ whole genome shotgun (WGS) entry which is preliminary data.</text>
</comment>
<dbReference type="EMBL" id="VSTH01000135">
    <property type="protein sequence ID" value="TYO62438.1"/>
    <property type="molecule type" value="Genomic_DNA"/>
</dbReference>
<reference evidence="1 2" key="1">
    <citation type="submission" date="2019-08" db="EMBL/GenBank/DDBJ databases">
        <title>Bradyrhizobium hipponensis sp. nov., a rhizobium isolated from a Lupinus angustifolius root nodule in Tunisia.</title>
        <authorList>
            <person name="Off K."/>
            <person name="Rejili M."/>
            <person name="Mars M."/>
            <person name="Brachmann A."/>
            <person name="Marin M."/>
        </authorList>
    </citation>
    <scope>NUCLEOTIDE SEQUENCE [LARGE SCALE GENOMIC DNA]</scope>
    <source>
        <strain evidence="2">aSej3</strain>
    </source>
</reference>
<evidence type="ECO:0000313" key="1">
    <source>
        <dbReference type="EMBL" id="TYO62438.1"/>
    </source>
</evidence>
<dbReference type="Proteomes" id="UP000324797">
    <property type="component" value="Unassembled WGS sequence"/>
</dbReference>
<dbReference type="RefSeq" id="WP_148743702.1">
    <property type="nucleotide sequence ID" value="NZ_VSTH01000135.1"/>
</dbReference>
<dbReference type="AlphaFoldDB" id="A0A5S4YEG9"/>
<proteinExistence type="predicted"/>
<organism evidence="1 2">
    <name type="scientific">Bradyrhizobium hipponense</name>
    <dbReference type="NCBI Taxonomy" id="2605638"/>
    <lineage>
        <taxon>Bacteria</taxon>
        <taxon>Pseudomonadati</taxon>
        <taxon>Pseudomonadota</taxon>
        <taxon>Alphaproteobacteria</taxon>
        <taxon>Hyphomicrobiales</taxon>
        <taxon>Nitrobacteraceae</taxon>
        <taxon>Bradyrhizobium</taxon>
    </lineage>
</organism>
<dbReference type="PANTHER" id="PTHR36455:SF1">
    <property type="entry name" value="BLR8292 PROTEIN"/>
    <property type="match status" value="1"/>
</dbReference>
<keyword evidence="2" id="KW-1185">Reference proteome</keyword>
<gene>
    <name evidence="1" type="primary">tnpB</name>
    <name evidence="1" type="ORF">FXV83_32735</name>
</gene>
<dbReference type="PANTHER" id="PTHR36455">
    <property type="match status" value="1"/>
</dbReference>
<dbReference type="NCBIfam" id="NF033819">
    <property type="entry name" value="IS66_TnpB"/>
    <property type="match status" value="1"/>
</dbReference>
<protein>
    <submittedName>
        <fullName evidence="1">IS66 family insertion sequence element accessory protein TnpB</fullName>
    </submittedName>
</protein>
<accession>A0A5S4YEG9</accession>
<evidence type="ECO:0000313" key="2">
    <source>
        <dbReference type="Proteomes" id="UP000324797"/>
    </source>
</evidence>
<name>A0A5S4YEG9_9BRAD</name>
<dbReference type="InterPro" id="IPR008878">
    <property type="entry name" value="Transposase_IS66_Orf2"/>
</dbReference>